<keyword evidence="2 5" id="KW-0547">Nucleotide-binding</keyword>
<evidence type="ECO:0000256" key="1">
    <source>
        <dbReference type="ARBA" id="ARBA00005290"/>
    </source>
</evidence>
<dbReference type="Proteomes" id="UP001479436">
    <property type="component" value="Unassembled WGS sequence"/>
</dbReference>
<evidence type="ECO:0000256" key="2">
    <source>
        <dbReference type="ARBA" id="ARBA00022741"/>
    </source>
</evidence>
<dbReference type="PANTHER" id="PTHR21231:SF7">
    <property type="entry name" value="GPN-LOOP GTPASE 3"/>
    <property type="match status" value="1"/>
</dbReference>
<keyword evidence="4 5" id="KW-0342">GTP-binding</keyword>
<comment type="caution">
    <text evidence="6">The sequence shown here is derived from an EMBL/GenBank/DDBJ whole genome shotgun (WGS) entry which is preliminary data.</text>
</comment>
<dbReference type="Gene3D" id="3.40.50.300">
    <property type="entry name" value="P-loop containing nucleotide triphosphate hydrolases"/>
    <property type="match status" value="1"/>
</dbReference>
<organism evidence="6 7">
    <name type="scientific">Basidiobolus ranarum</name>
    <dbReference type="NCBI Taxonomy" id="34480"/>
    <lineage>
        <taxon>Eukaryota</taxon>
        <taxon>Fungi</taxon>
        <taxon>Fungi incertae sedis</taxon>
        <taxon>Zoopagomycota</taxon>
        <taxon>Entomophthoromycotina</taxon>
        <taxon>Basidiobolomycetes</taxon>
        <taxon>Basidiobolales</taxon>
        <taxon>Basidiobolaceae</taxon>
        <taxon>Basidiobolus</taxon>
    </lineage>
</organism>
<dbReference type="EMBL" id="JASJQH010000143">
    <property type="protein sequence ID" value="KAK9766585.1"/>
    <property type="molecule type" value="Genomic_DNA"/>
</dbReference>
<comment type="similarity">
    <text evidence="1 5">Belongs to the GPN-loop GTPase family.</text>
</comment>
<comment type="function">
    <text evidence="5">Small GTPase required for proper nuclear import of RNA polymerase II and III (RNAPII and RNAPIII). May act at an RNAP assembly step prior to nuclear import.</text>
</comment>
<name>A0ABR2WYQ5_9FUNG</name>
<evidence type="ECO:0000313" key="7">
    <source>
        <dbReference type="Proteomes" id="UP001479436"/>
    </source>
</evidence>
<accession>A0ABR2WYQ5</accession>
<evidence type="ECO:0000256" key="4">
    <source>
        <dbReference type="ARBA" id="ARBA00023134"/>
    </source>
</evidence>
<dbReference type="InterPro" id="IPR004130">
    <property type="entry name" value="Gpn"/>
</dbReference>
<evidence type="ECO:0000256" key="3">
    <source>
        <dbReference type="ARBA" id="ARBA00022801"/>
    </source>
</evidence>
<keyword evidence="7" id="KW-1185">Reference proteome</keyword>
<keyword evidence="3 5" id="KW-0378">Hydrolase</keyword>
<sequence length="153" mass="17649">MKRMCETLQRWNFSICGVYLLESQFIEDKSKYFSGVLSAMSAMINLEIPHINVMSKMDLVNPAINPRELDRYLETDPSLLIDDVNAHTSSRFHSLNEAIVQLIDDYNMVNFIPLNPSDEDSITYTLSQIDNAMQYGEDLEPKEPTNEEVDYDE</sequence>
<dbReference type="Pfam" id="PF03029">
    <property type="entry name" value="ATP_bind_1"/>
    <property type="match status" value="1"/>
</dbReference>
<protein>
    <recommendedName>
        <fullName evidence="5">GPN-loop GTPase 3</fullName>
    </recommendedName>
</protein>
<comment type="subunit">
    <text evidence="5">Binds to RNA polymerase II (RNAPII).</text>
</comment>
<dbReference type="SUPFAM" id="SSF52540">
    <property type="entry name" value="P-loop containing nucleoside triphosphate hydrolases"/>
    <property type="match status" value="1"/>
</dbReference>
<evidence type="ECO:0000256" key="5">
    <source>
        <dbReference type="RuleBase" id="RU365059"/>
    </source>
</evidence>
<dbReference type="PANTHER" id="PTHR21231">
    <property type="entry name" value="XPA-BINDING PROTEIN 1-RELATED"/>
    <property type="match status" value="1"/>
</dbReference>
<dbReference type="InterPro" id="IPR027417">
    <property type="entry name" value="P-loop_NTPase"/>
</dbReference>
<evidence type="ECO:0000313" key="6">
    <source>
        <dbReference type="EMBL" id="KAK9766585.1"/>
    </source>
</evidence>
<reference evidence="6 7" key="1">
    <citation type="submission" date="2023-04" db="EMBL/GenBank/DDBJ databases">
        <title>Genome of Basidiobolus ranarum AG-B5.</title>
        <authorList>
            <person name="Stajich J.E."/>
            <person name="Carter-House D."/>
            <person name="Gryganskyi A."/>
        </authorList>
    </citation>
    <scope>NUCLEOTIDE SEQUENCE [LARGE SCALE GENOMIC DNA]</scope>
    <source>
        <strain evidence="6 7">AG-B5</strain>
    </source>
</reference>
<proteinExistence type="inferred from homology"/>
<gene>
    <name evidence="6" type="ORF">K7432_004243</name>
</gene>